<name>A0ABW1T6B0_9ACTN</name>
<proteinExistence type="predicted"/>
<keyword evidence="2" id="KW-1185">Reference proteome</keyword>
<evidence type="ECO:0008006" key="3">
    <source>
        <dbReference type="Google" id="ProtNLM"/>
    </source>
</evidence>
<gene>
    <name evidence="1" type="ORF">ACFQGU_17095</name>
</gene>
<sequence length="105" mass="10806">MSEQLTDPTAEATEGCVGCGCGAGGCGGSGAAPVVDLGAVKSEVRRAVVEAVVAVVPVDDEVVFVAPHEVLPLMRSLIDSDAGALQASYDEEGPELWALRVRRLR</sequence>
<dbReference type="Proteomes" id="UP001596138">
    <property type="component" value="Unassembled WGS sequence"/>
</dbReference>
<dbReference type="RefSeq" id="WP_386768903.1">
    <property type="nucleotide sequence ID" value="NZ_JBHSTI010000051.1"/>
</dbReference>
<evidence type="ECO:0000313" key="1">
    <source>
        <dbReference type="EMBL" id="MFC6239590.1"/>
    </source>
</evidence>
<evidence type="ECO:0000313" key="2">
    <source>
        <dbReference type="Proteomes" id="UP001596138"/>
    </source>
</evidence>
<organism evidence="1 2">
    <name type="scientific">Longivirga aurantiaca</name>
    <dbReference type="NCBI Taxonomy" id="1837743"/>
    <lineage>
        <taxon>Bacteria</taxon>
        <taxon>Bacillati</taxon>
        <taxon>Actinomycetota</taxon>
        <taxon>Actinomycetes</taxon>
        <taxon>Sporichthyales</taxon>
        <taxon>Sporichthyaceae</taxon>
        <taxon>Longivirga</taxon>
    </lineage>
</organism>
<comment type="caution">
    <text evidence="1">The sequence shown here is derived from an EMBL/GenBank/DDBJ whole genome shotgun (WGS) entry which is preliminary data.</text>
</comment>
<accession>A0ABW1T6B0</accession>
<protein>
    <recommendedName>
        <fullName evidence="3">DUF2249 domain-containing protein</fullName>
    </recommendedName>
</protein>
<reference evidence="2" key="1">
    <citation type="journal article" date="2019" name="Int. J. Syst. Evol. Microbiol.">
        <title>The Global Catalogue of Microorganisms (GCM) 10K type strain sequencing project: providing services to taxonomists for standard genome sequencing and annotation.</title>
        <authorList>
            <consortium name="The Broad Institute Genomics Platform"/>
            <consortium name="The Broad Institute Genome Sequencing Center for Infectious Disease"/>
            <person name="Wu L."/>
            <person name="Ma J."/>
        </authorList>
    </citation>
    <scope>NUCLEOTIDE SEQUENCE [LARGE SCALE GENOMIC DNA]</scope>
    <source>
        <strain evidence="2">CGMCC 4.7317</strain>
    </source>
</reference>
<dbReference type="EMBL" id="JBHSTI010000051">
    <property type="protein sequence ID" value="MFC6239590.1"/>
    <property type="molecule type" value="Genomic_DNA"/>
</dbReference>